<accession>A0AAD1L0U7</accession>
<dbReference type="Proteomes" id="UP001058317">
    <property type="component" value="Chromosome"/>
</dbReference>
<gene>
    <name evidence="2" type="ORF">KAM621c_14620</name>
</gene>
<feature type="region of interest" description="Disordered" evidence="1">
    <location>
        <begin position="1"/>
        <end position="44"/>
    </location>
</feature>
<sequence length="54" mass="5921">MGFGLQAGDKRVDPDELTQVSDSGERAQPTHLQREKQRVKKGRPVGAALLLFST</sequence>
<dbReference type="AlphaFoldDB" id="A0AAD1L0U7"/>
<dbReference type="EMBL" id="AP026382">
    <property type="protein sequence ID" value="BDN96357.1"/>
    <property type="molecule type" value="Genomic_DNA"/>
</dbReference>
<evidence type="ECO:0000313" key="3">
    <source>
        <dbReference type="Proteomes" id="UP001058317"/>
    </source>
</evidence>
<evidence type="ECO:0000313" key="2">
    <source>
        <dbReference type="EMBL" id="BDN96357.1"/>
    </source>
</evidence>
<reference evidence="2" key="1">
    <citation type="submission" date="2022-07" db="EMBL/GenBank/DDBJ databases">
        <title>Complete genome sequence of carbapenem-resistant Citrobacter spp. in Japan.</title>
        <authorList>
            <person name="Maehana S."/>
            <person name="Suzuki M."/>
            <person name="Kitasato H."/>
        </authorList>
    </citation>
    <scope>NUCLEOTIDE SEQUENCE</scope>
    <source>
        <strain evidence="2">KAM621</strain>
    </source>
</reference>
<evidence type="ECO:0000256" key="1">
    <source>
        <dbReference type="SAM" id="MobiDB-lite"/>
    </source>
</evidence>
<protein>
    <submittedName>
        <fullName evidence="2">Uncharacterized protein</fullName>
    </submittedName>
</protein>
<name>A0AAD1L0U7_CITBR</name>
<organism evidence="2 3">
    <name type="scientific">Citrobacter braakii</name>
    <dbReference type="NCBI Taxonomy" id="57706"/>
    <lineage>
        <taxon>Bacteria</taxon>
        <taxon>Pseudomonadati</taxon>
        <taxon>Pseudomonadota</taxon>
        <taxon>Gammaproteobacteria</taxon>
        <taxon>Enterobacterales</taxon>
        <taxon>Enterobacteriaceae</taxon>
        <taxon>Citrobacter</taxon>
        <taxon>Citrobacter freundii complex</taxon>
    </lineage>
</organism>
<proteinExistence type="predicted"/>